<accession>A0A9X2BCL3</accession>
<comment type="cofactor">
    <cofactor evidence="14">
        <name>thiamine diphosphate</name>
        <dbReference type="ChEBI" id="CHEBI:58937"/>
    </cofactor>
    <text evidence="14">Binds 1 thiamine pyrophosphate per subunit.</text>
</comment>
<comment type="caution">
    <text evidence="18">The sequence shown here is derived from an EMBL/GenBank/DDBJ whole genome shotgun (WGS) entry which is preliminary data.</text>
</comment>
<dbReference type="GO" id="GO:0050660">
    <property type="term" value="F:flavin adenine dinucleotide binding"/>
    <property type="evidence" value="ECO:0007669"/>
    <property type="project" value="InterPro"/>
</dbReference>
<keyword evidence="10 14" id="KW-0460">Magnesium</keyword>
<dbReference type="EMBL" id="JALJEJ010000002">
    <property type="protein sequence ID" value="MCJ8209433.1"/>
    <property type="molecule type" value="Genomic_DNA"/>
</dbReference>
<dbReference type="PANTHER" id="PTHR18968">
    <property type="entry name" value="THIAMINE PYROPHOSPHATE ENZYMES"/>
    <property type="match status" value="1"/>
</dbReference>
<dbReference type="InterPro" id="IPR000399">
    <property type="entry name" value="TPP-bd_CS"/>
</dbReference>
<dbReference type="Gene3D" id="3.40.50.1220">
    <property type="entry name" value="TPP-binding domain"/>
    <property type="match status" value="1"/>
</dbReference>
<feature type="domain" description="Thiamine pyrophosphate enzyme central" evidence="15">
    <location>
        <begin position="215"/>
        <end position="348"/>
    </location>
</feature>
<dbReference type="GO" id="GO:0005948">
    <property type="term" value="C:acetolactate synthase complex"/>
    <property type="evidence" value="ECO:0007669"/>
    <property type="project" value="TreeGrafter"/>
</dbReference>
<dbReference type="RefSeq" id="WP_245129261.1">
    <property type="nucleotide sequence ID" value="NZ_JALJEJ010000002.1"/>
</dbReference>
<dbReference type="InterPro" id="IPR039368">
    <property type="entry name" value="AHAS_TPP"/>
</dbReference>
<dbReference type="CDD" id="cd07035">
    <property type="entry name" value="TPP_PYR_POX_like"/>
    <property type="match status" value="1"/>
</dbReference>
<dbReference type="GO" id="GO:0003984">
    <property type="term" value="F:acetolactate synthase activity"/>
    <property type="evidence" value="ECO:0007669"/>
    <property type="project" value="UniProtKB-EC"/>
</dbReference>
<evidence type="ECO:0000256" key="6">
    <source>
        <dbReference type="ARBA" id="ARBA00022630"/>
    </source>
</evidence>
<keyword evidence="19" id="KW-1185">Reference proteome</keyword>
<dbReference type="InterPro" id="IPR029035">
    <property type="entry name" value="DHS-like_NAD/FAD-binding_dom"/>
</dbReference>
<evidence type="ECO:0000256" key="3">
    <source>
        <dbReference type="ARBA" id="ARBA00007812"/>
    </source>
</evidence>
<dbReference type="InterPro" id="IPR045229">
    <property type="entry name" value="TPP_enz"/>
</dbReference>
<comment type="similarity">
    <text evidence="3 14">Belongs to the TPP enzyme family.</text>
</comment>
<dbReference type="Pfam" id="PF00205">
    <property type="entry name" value="TPP_enzyme_M"/>
    <property type="match status" value="1"/>
</dbReference>
<keyword evidence="5 14" id="KW-0028">Amino-acid biosynthesis</keyword>
<dbReference type="PROSITE" id="PS00187">
    <property type="entry name" value="TPP_ENZYMES"/>
    <property type="match status" value="1"/>
</dbReference>
<comment type="pathway">
    <text evidence="1 14">Amino-acid biosynthesis; L-isoleucine biosynthesis; L-isoleucine from 2-oxobutanoate: step 1/4.</text>
</comment>
<proteinExistence type="inferred from homology"/>
<dbReference type="Pfam" id="PF02775">
    <property type="entry name" value="TPP_enzyme_C"/>
    <property type="match status" value="1"/>
</dbReference>
<keyword evidence="8 14" id="KW-0479">Metal-binding</keyword>
<comment type="catalytic activity">
    <reaction evidence="13 14">
        <text>2 pyruvate + H(+) = (2S)-2-acetolactate + CO2</text>
        <dbReference type="Rhea" id="RHEA:25249"/>
        <dbReference type="ChEBI" id="CHEBI:15361"/>
        <dbReference type="ChEBI" id="CHEBI:15378"/>
        <dbReference type="ChEBI" id="CHEBI:16526"/>
        <dbReference type="ChEBI" id="CHEBI:58476"/>
        <dbReference type="EC" id="2.2.1.6"/>
    </reaction>
</comment>
<evidence type="ECO:0000256" key="9">
    <source>
        <dbReference type="ARBA" id="ARBA00022827"/>
    </source>
</evidence>
<evidence type="ECO:0000259" key="15">
    <source>
        <dbReference type="Pfam" id="PF00205"/>
    </source>
</evidence>
<keyword evidence="11 14" id="KW-0786">Thiamine pyrophosphate</keyword>
<dbReference type="Gene3D" id="3.40.50.970">
    <property type="match status" value="2"/>
</dbReference>
<dbReference type="GO" id="GO:0009099">
    <property type="term" value="P:L-valine biosynthetic process"/>
    <property type="evidence" value="ECO:0007669"/>
    <property type="project" value="TreeGrafter"/>
</dbReference>
<feature type="domain" description="Thiamine pyrophosphate enzyme TPP-binding" evidence="16">
    <location>
        <begin position="411"/>
        <end position="558"/>
    </location>
</feature>
<dbReference type="PANTHER" id="PTHR18968:SF13">
    <property type="entry name" value="ACETOLACTATE SYNTHASE CATALYTIC SUBUNIT, MITOCHONDRIAL"/>
    <property type="match status" value="1"/>
</dbReference>
<dbReference type="EC" id="2.2.1.6" evidence="4 14"/>
<dbReference type="FunFam" id="3.40.50.970:FF:000016">
    <property type="entry name" value="Acetolactate synthase"/>
    <property type="match status" value="1"/>
</dbReference>
<dbReference type="InterPro" id="IPR012846">
    <property type="entry name" value="Acetolactate_synth_lsu"/>
</dbReference>
<evidence type="ECO:0000256" key="13">
    <source>
        <dbReference type="ARBA" id="ARBA00048670"/>
    </source>
</evidence>
<dbReference type="AlphaFoldDB" id="A0A9X2BCL3"/>
<evidence type="ECO:0000256" key="1">
    <source>
        <dbReference type="ARBA" id="ARBA00004974"/>
    </source>
</evidence>
<dbReference type="GO" id="GO:0000287">
    <property type="term" value="F:magnesium ion binding"/>
    <property type="evidence" value="ECO:0007669"/>
    <property type="project" value="UniProtKB-UniRule"/>
</dbReference>
<dbReference type="SUPFAM" id="SSF52467">
    <property type="entry name" value="DHS-like NAD/FAD-binding domain"/>
    <property type="match status" value="1"/>
</dbReference>
<dbReference type="FunFam" id="3.40.50.1220:FF:000008">
    <property type="entry name" value="Acetolactate synthase"/>
    <property type="match status" value="1"/>
</dbReference>
<comment type="cofactor">
    <cofactor evidence="14">
        <name>Mg(2+)</name>
        <dbReference type="ChEBI" id="CHEBI:18420"/>
    </cofactor>
    <text evidence="14">Binds 1 Mg(2+) ion per subunit.</text>
</comment>
<dbReference type="FunFam" id="3.40.50.970:FF:000007">
    <property type="entry name" value="Acetolactate synthase"/>
    <property type="match status" value="1"/>
</dbReference>
<evidence type="ECO:0000256" key="4">
    <source>
        <dbReference type="ARBA" id="ARBA00013145"/>
    </source>
</evidence>
<name>A0A9X2BCL3_9SPHI</name>
<dbReference type="GO" id="GO:0009097">
    <property type="term" value="P:isoleucine biosynthetic process"/>
    <property type="evidence" value="ECO:0007669"/>
    <property type="project" value="TreeGrafter"/>
</dbReference>
<keyword evidence="6" id="KW-0285">Flavoprotein</keyword>
<evidence type="ECO:0000313" key="19">
    <source>
        <dbReference type="Proteomes" id="UP001139450"/>
    </source>
</evidence>
<dbReference type="InterPro" id="IPR012001">
    <property type="entry name" value="Thiamin_PyroP_enz_TPP-bd_dom"/>
</dbReference>
<keyword evidence="12 14" id="KW-0100">Branched-chain amino acid biosynthesis</keyword>
<evidence type="ECO:0000256" key="14">
    <source>
        <dbReference type="RuleBase" id="RU003591"/>
    </source>
</evidence>
<dbReference type="NCBIfam" id="TIGR00118">
    <property type="entry name" value="acolac_lg"/>
    <property type="match status" value="1"/>
</dbReference>
<protein>
    <recommendedName>
        <fullName evidence="4 14">Acetolactate synthase</fullName>
        <ecNumber evidence="4 14">2.2.1.6</ecNumber>
    </recommendedName>
</protein>
<dbReference type="InterPro" id="IPR012000">
    <property type="entry name" value="Thiamin_PyroP_enz_cen_dom"/>
</dbReference>
<dbReference type="InterPro" id="IPR011766">
    <property type="entry name" value="TPP_enzyme_TPP-bd"/>
</dbReference>
<evidence type="ECO:0000256" key="7">
    <source>
        <dbReference type="ARBA" id="ARBA00022679"/>
    </source>
</evidence>
<sequence>MNETAIAQQELEAAPEQQAAVELTGSAALLEALIAEGVDVVFGYPGGAIMPVYDALYDYNDKLNHILVRHEQGGIHAGQGYARTSGKVGVVFATSGPGATNLVTGLADAQIDSTPLVCITGQVFAHLLGTDAFQETDVINITTPVTKWNYQVTDANEIPEAIAKAFYIARTGRPGPVLIDITKNAQIQKFQFKGYTPCNHIRSYRPKPIVREKYIKEAAELINKAEKPFILWGQGVLLGSAEQEFKAFVEKSGIPSAWTILGAGAIPSDHPLNVGMLGMHGNYGPNVLTNECDVLIAIGMRFDDRVTGRLDKYAKQAKIIHLDIDPAEIDKNVKTTVPVWGDCKETLPLLTAAVEQKQHTEWLARFNEFTRQENEAVIDKELHPQTGEMTMGEVIDTLNTLTNGEAVIVTDVGQHQMVACRYAKLNKTRSNVTSGGLGTMGFALPAAIGAKFGTPDRTVVAVIGDGGFQMTIQELGTIMQSGVDVKILILNNQFLGMVRQWQELFNERRYSFVDIQSPDFVKVAEGYGIAGKSISDRADLKGALEAMLNHKGSFLLEVMVTKENNVFPMVPQGCSVSEIRLK</sequence>
<evidence type="ECO:0000256" key="5">
    <source>
        <dbReference type="ARBA" id="ARBA00022605"/>
    </source>
</evidence>
<dbReference type="Pfam" id="PF02776">
    <property type="entry name" value="TPP_enzyme_N"/>
    <property type="match status" value="1"/>
</dbReference>
<reference evidence="18" key="1">
    <citation type="submission" date="2022-04" db="EMBL/GenBank/DDBJ databases">
        <title>Mucilaginibacter sp. RS28 isolated from freshwater.</title>
        <authorList>
            <person name="Ko S.-R."/>
        </authorList>
    </citation>
    <scope>NUCLEOTIDE SEQUENCE</scope>
    <source>
        <strain evidence="18">RS28</strain>
    </source>
</reference>
<dbReference type="Proteomes" id="UP001139450">
    <property type="component" value="Unassembled WGS sequence"/>
</dbReference>
<evidence type="ECO:0000313" key="18">
    <source>
        <dbReference type="EMBL" id="MCJ8209433.1"/>
    </source>
</evidence>
<comment type="pathway">
    <text evidence="2 14">Amino-acid biosynthesis; L-valine biosynthesis; L-valine from pyruvate: step 1/4.</text>
</comment>
<evidence type="ECO:0000256" key="2">
    <source>
        <dbReference type="ARBA" id="ARBA00005025"/>
    </source>
</evidence>
<evidence type="ECO:0000256" key="11">
    <source>
        <dbReference type="ARBA" id="ARBA00023052"/>
    </source>
</evidence>
<keyword evidence="9" id="KW-0274">FAD</keyword>
<keyword evidence="7 14" id="KW-0808">Transferase</keyword>
<evidence type="ECO:0000259" key="17">
    <source>
        <dbReference type="Pfam" id="PF02776"/>
    </source>
</evidence>
<organism evidence="18 19">
    <name type="scientific">Mucilaginibacter straminoryzae</name>
    <dbReference type="NCBI Taxonomy" id="2932774"/>
    <lineage>
        <taxon>Bacteria</taxon>
        <taxon>Pseudomonadati</taxon>
        <taxon>Bacteroidota</taxon>
        <taxon>Sphingobacteriia</taxon>
        <taxon>Sphingobacteriales</taxon>
        <taxon>Sphingobacteriaceae</taxon>
        <taxon>Mucilaginibacter</taxon>
    </lineage>
</organism>
<evidence type="ECO:0000256" key="10">
    <source>
        <dbReference type="ARBA" id="ARBA00022842"/>
    </source>
</evidence>
<feature type="domain" description="Thiamine pyrophosphate enzyme N-terminal TPP-binding" evidence="17">
    <location>
        <begin position="24"/>
        <end position="139"/>
    </location>
</feature>
<gene>
    <name evidence="18" type="primary">ilvB</name>
    <name evidence="18" type="ORF">MUY27_06910</name>
</gene>
<dbReference type="InterPro" id="IPR029061">
    <property type="entry name" value="THDP-binding"/>
</dbReference>
<dbReference type="CDD" id="cd02015">
    <property type="entry name" value="TPP_AHAS"/>
    <property type="match status" value="1"/>
</dbReference>
<evidence type="ECO:0000259" key="16">
    <source>
        <dbReference type="Pfam" id="PF02775"/>
    </source>
</evidence>
<evidence type="ECO:0000256" key="8">
    <source>
        <dbReference type="ARBA" id="ARBA00022723"/>
    </source>
</evidence>
<evidence type="ECO:0000256" key="12">
    <source>
        <dbReference type="ARBA" id="ARBA00023304"/>
    </source>
</evidence>
<dbReference type="GO" id="GO:0030976">
    <property type="term" value="F:thiamine pyrophosphate binding"/>
    <property type="evidence" value="ECO:0007669"/>
    <property type="project" value="UniProtKB-UniRule"/>
</dbReference>
<dbReference type="SUPFAM" id="SSF52518">
    <property type="entry name" value="Thiamin diphosphate-binding fold (THDP-binding)"/>
    <property type="match status" value="2"/>
</dbReference>